<keyword evidence="10 13" id="KW-1133">Transmembrane helix</keyword>
<dbReference type="AlphaFoldDB" id="A0A147KH83"/>
<dbReference type="STRING" id="665004.AC529_11630"/>
<keyword evidence="7" id="KW-0479">Metal-binding</keyword>
<dbReference type="CDD" id="cd06158">
    <property type="entry name" value="S2P-M50_like_1"/>
    <property type="match status" value="1"/>
</dbReference>
<dbReference type="OrthoDB" id="9800627at2"/>
<name>A0A147KH83_THECS</name>
<evidence type="ECO:0000256" key="5">
    <source>
        <dbReference type="ARBA" id="ARBA00022670"/>
    </source>
</evidence>
<reference evidence="15" key="1">
    <citation type="journal article" date="2017" name="Acta Aliment.">
        <title>Plant polysaccharide degrading enzyme system of Thermpbifida cellulosilytica TB100 revealed by de novo genome project data.</title>
        <authorList>
            <person name="Toth A."/>
            <person name="Baka E."/>
            <person name="Luzics S."/>
            <person name="Bata-Vidacs I."/>
            <person name="Nagy I."/>
            <person name="Balint B."/>
            <person name="Herceg R."/>
            <person name="Olasz F."/>
            <person name="Wilk T."/>
            <person name="Nagy T."/>
            <person name="Kriszt B."/>
            <person name="Nagy I."/>
            <person name="Kukolya J."/>
        </authorList>
    </citation>
    <scope>NUCLEOTIDE SEQUENCE [LARGE SCALE GENOMIC DNA]</scope>
    <source>
        <strain evidence="15">TB100</strain>
    </source>
</reference>
<gene>
    <name evidence="14" type="ORF">AC529_11630</name>
</gene>
<comment type="cofactor">
    <cofactor evidence="1">
        <name>Zn(2+)</name>
        <dbReference type="ChEBI" id="CHEBI:29105"/>
    </cofactor>
</comment>
<evidence type="ECO:0000313" key="15">
    <source>
        <dbReference type="Proteomes" id="UP000074382"/>
    </source>
</evidence>
<dbReference type="InterPro" id="IPR052348">
    <property type="entry name" value="Metallopeptidase_M50B"/>
</dbReference>
<proteinExistence type="inferred from homology"/>
<evidence type="ECO:0000256" key="8">
    <source>
        <dbReference type="ARBA" id="ARBA00022801"/>
    </source>
</evidence>
<evidence type="ECO:0000256" key="11">
    <source>
        <dbReference type="ARBA" id="ARBA00023049"/>
    </source>
</evidence>
<organism evidence="14 15">
    <name type="scientific">Thermobifida cellulosilytica TB100</name>
    <dbReference type="NCBI Taxonomy" id="665004"/>
    <lineage>
        <taxon>Bacteria</taxon>
        <taxon>Bacillati</taxon>
        <taxon>Actinomycetota</taxon>
        <taxon>Actinomycetes</taxon>
        <taxon>Streptosporangiales</taxon>
        <taxon>Nocardiopsidaceae</taxon>
        <taxon>Thermobifida</taxon>
    </lineage>
</organism>
<dbReference type="GO" id="GO:0006508">
    <property type="term" value="P:proteolysis"/>
    <property type="evidence" value="ECO:0007669"/>
    <property type="project" value="UniProtKB-KW"/>
</dbReference>
<keyword evidence="9" id="KW-0862">Zinc</keyword>
<feature type="transmembrane region" description="Helical" evidence="13">
    <location>
        <begin position="192"/>
        <end position="210"/>
    </location>
</feature>
<sequence length="246" mass="26886">MFLLLLGVTALAGWLSWTRAEETVLGWDSAYAPFLLILGGWTVCLTLHQYVRALLAYRFGDRSLRGSGYLRLNPFAFREKGAHLVLPLAFLLIGAVGLNGPAVHLDRSAVPSRLRRALVSLGGLLVNVVLAAVLAGTVALLVPEGFVTDNWAIVALLFLCYLNVIAALLNLLPVPGTDLYDTLAEAIDRWRPSRNAAVFGTVLLFAVVWCPPVNDAVMEWLFTLFAQAGLNPAYLAWGQGFLPLWW</sequence>
<dbReference type="Proteomes" id="UP000074382">
    <property type="component" value="Unassembled WGS sequence"/>
</dbReference>
<accession>A0A147KH83</accession>
<keyword evidence="8" id="KW-0378">Hydrolase</keyword>
<feature type="transmembrane region" description="Helical" evidence="13">
    <location>
        <begin position="81"/>
        <end position="98"/>
    </location>
</feature>
<dbReference type="EMBL" id="LGEM01000088">
    <property type="protein sequence ID" value="KUP96650.1"/>
    <property type="molecule type" value="Genomic_DNA"/>
</dbReference>
<dbReference type="InterPro" id="IPR044537">
    <property type="entry name" value="Rip2-like"/>
</dbReference>
<comment type="similarity">
    <text evidence="3">Belongs to the peptidase M50B family.</text>
</comment>
<evidence type="ECO:0000256" key="6">
    <source>
        <dbReference type="ARBA" id="ARBA00022692"/>
    </source>
</evidence>
<keyword evidence="4" id="KW-1003">Cell membrane</keyword>
<keyword evidence="15" id="KW-1185">Reference proteome</keyword>
<evidence type="ECO:0000256" key="3">
    <source>
        <dbReference type="ARBA" id="ARBA00007931"/>
    </source>
</evidence>
<evidence type="ECO:0000256" key="1">
    <source>
        <dbReference type="ARBA" id="ARBA00001947"/>
    </source>
</evidence>
<keyword evidence="12 13" id="KW-0472">Membrane</keyword>
<feature type="transmembrane region" description="Helical" evidence="13">
    <location>
        <begin position="30"/>
        <end position="55"/>
    </location>
</feature>
<feature type="transmembrane region" description="Helical" evidence="13">
    <location>
        <begin position="217"/>
        <end position="237"/>
    </location>
</feature>
<dbReference type="GO" id="GO:0008237">
    <property type="term" value="F:metallopeptidase activity"/>
    <property type="evidence" value="ECO:0007669"/>
    <property type="project" value="UniProtKB-KW"/>
</dbReference>
<keyword evidence="5" id="KW-0645">Protease</keyword>
<keyword evidence="6 13" id="KW-0812">Transmembrane</keyword>
<comment type="caution">
    <text evidence="14">The sequence shown here is derived from an EMBL/GenBank/DDBJ whole genome shotgun (WGS) entry which is preliminary data.</text>
</comment>
<evidence type="ECO:0000256" key="2">
    <source>
        <dbReference type="ARBA" id="ARBA00004651"/>
    </source>
</evidence>
<evidence type="ECO:0000256" key="12">
    <source>
        <dbReference type="ARBA" id="ARBA00023136"/>
    </source>
</evidence>
<evidence type="ECO:0000313" key="14">
    <source>
        <dbReference type="EMBL" id="KUP96650.1"/>
    </source>
</evidence>
<evidence type="ECO:0000256" key="9">
    <source>
        <dbReference type="ARBA" id="ARBA00022833"/>
    </source>
</evidence>
<feature type="transmembrane region" description="Helical" evidence="13">
    <location>
        <begin position="151"/>
        <end position="172"/>
    </location>
</feature>
<evidence type="ECO:0000256" key="4">
    <source>
        <dbReference type="ARBA" id="ARBA00022475"/>
    </source>
</evidence>
<keyword evidence="11" id="KW-0482">Metalloprotease</keyword>
<evidence type="ECO:0000256" key="7">
    <source>
        <dbReference type="ARBA" id="ARBA00022723"/>
    </source>
</evidence>
<evidence type="ECO:0000256" key="13">
    <source>
        <dbReference type="SAM" id="Phobius"/>
    </source>
</evidence>
<dbReference type="PANTHER" id="PTHR35864">
    <property type="entry name" value="ZINC METALLOPROTEASE MJ0611-RELATED"/>
    <property type="match status" value="1"/>
</dbReference>
<protein>
    <submittedName>
        <fullName evidence="14">Peptidase</fullName>
    </submittedName>
</protein>
<dbReference type="PANTHER" id="PTHR35864:SF1">
    <property type="entry name" value="ZINC METALLOPROTEASE YWHC-RELATED"/>
    <property type="match status" value="1"/>
</dbReference>
<evidence type="ECO:0000256" key="10">
    <source>
        <dbReference type="ARBA" id="ARBA00022989"/>
    </source>
</evidence>
<feature type="transmembrane region" description="Helical" evidence="13">
    <location>
        <begin position="118"/>
        <end position="142"/>
    </location>
</feature>
<comment type="subcellular location">
    <subcellularLocation>
        <location evidence="2">Cell membrane</location>
        <topology evidence="2">Multi-pass membrane protein</topology>
    </subcellularLocation>
</comment>
<dbReference type="GO" id="GO:0046872">
    <property type="term" value="F:metal ion binding"/>
    <property type="evidence" value="ECO:0007669"/>
    <property type="project" value="UniProtKB-KW"/>
</dbReference>
<dbReference type="GO" id="GO:0005886">
    <property type="term" value="C:plasma membrane"/>
    <property type="evidence" value="ECO:0007669"/>
    <property type="project" value="UniProtKB-SubCell"/>
</dbReference>